<feature type="domain" description="Aminotransferase class I/classII large" evidence="3">
    <location>
        <begin position="21"/>
        <end position="354"/>
    </location>
</feature>
<dbReference type="AlphaFoldDB" id="E0E2D7"/>
<dbReference type="Gene3D" id="3.40.640.10">
    <property type="entry name" value="Type I PLP-dependent aspartate aminotransferase-like (Major domain)"/>
    <property type="match status" value="1"/>
</dbReference>
<keyword evidence="4" id="KW-0808">Transferase</keyword>
<organism evidence="4 5">
    <name type="scientific">Peptostreptococcus stomatis DSM 17678</name>
    <dbReference type="NCBI Taxonomy" id="596315"/>
    <lineage>
        <taxon>Bacteria</taxon>
        <taxon>Bacillati</taxon>
        <taxon>Bacillota</taxon>
        <taxon>Clostridia</taxon>
        <taxon>Peptostreptococcales</taxon>
        <taxon>Peptostreptococcaceae</taxon>
        <taxon>Peptostreptococcus</taxon>
    </lineage>
</organism>
<dbReference type="GO" id="GO:0030170">
    <property type="term" value="F:pyridoxal phosphate binding"/>
    <property type="evidence" value="ECO:0007669"/>
    <property type="project" value="InterPro"/>
</dbReference>
<keyword evidence="2" id="KW-0663">Pyridoxal phosphate</keyword>
<keyword evidence="5" id="KW-1185">Reference proteome</keyword>
<proteinExistence type="predicted"/>
<evidence type="ECO:0000259" key="3">
    <source>
        <dbReference type="Pfam" id="PF00155"/>
    </source>
</evidence>
<dbReference type="Pfam" id="PF00155">
    <property type="entry name" value="Aminotran_1_2"/>
    <property type="match status" value="1"/>
</dbReference>
<dbReference type="InterPro" id="IPR015424">
    <property type="entry name" value="PyrdxlP-dep_Trfase"/>
</dbReference>
<dbReference type="InterPro" id="IPR015422">
    <property type="entry name" value="PyrdxlP-dep_Trfase_small"/>
</dbReference>
<dbReference type="PANTHER" id="PTHR42885">
    <property type="entry name" value="HISTIDINOL-PHOSPHATE AMINOTRANSFERASE-RELATED"/>
    <property type="match status" value="1"/>
</dbReference>
<dbReference type="STRING" id="596315.HMPREF0634_1267"/>
<comment type="caution">
    <text evidence="4">The sequence shown here is derived from an EMBL/GenBank/DDBJ whole genome shotgun (WGS) entry which is preliminary data.</text>
</comment>
<comment type="cofactor">
    <cofactor evidence="1">
        <name>pyridoxal 5'-phosphate</name>
        <dbReference type="ChEBI" id="CHEBI:597326"/>
    </cofactor>
</comment>
<dbReference type="GeneID" id="84800385"/>
<sequence>MGHGADLDKIKREYGINGPIIDFSSNINPIIPHGLDEIILENIGSIRVYPDIEYMDLRRAIGSHVGGMGPESICVGNGATELIFLFMKLIRGNLAIIGPTFSEYARAARLAGLDYRLINMVARDGTFELEGFEDLDKMGDLEAIVVCNPNNPDGALRKLDGLVDYCRSRSVKVLVDETFIEFCQDYEAYTSLNYDYKDIFILRAMTKFYGMPGLRVGYILSENKDFIDKLYSIKEPWTVNSMAEKITIEVLKREVESKYLFATNTRLAYKKERDYLLDRLGKIKGIKTYKTDTAFILIEIGEETGYTSASLKDTLVRDYSILIRDASNFDGLGASFVRVAIKDRKSNEILIGALFSVFGGENL</sequence>
<dbReference type="CDD" id="cd00609">
    <property type="entry name" value="AAT_like"/>
    <property type="match status" value="1"/>
</dbReference>
<dbReference type="EMBL" id="ADGQ01000035">
    <property type="protein sequence ID" value="EFM64956.1"/>
    <property type="molecule type" value="Genomic_DNA"/>
</dbReference>
<keyword evidence="4" id="KW-0032">Aminotransferase</keyword>
<dbReference type="PANTHER" id="PTHR42885:SF1">
    <property type="entry name" value="THREONINE-PHOSPHATE DECARBOXYLASE"/>
    <property type="match status" value="1"/>
</dbReference>
<evidence type="ECO:0000313" key="4">
    <source>
        <dbReference type="EMBL" id="EFM64956.1"/>
    </source>
</evidence>
<evidence type="ECO:0000256" key="2">
    <source>
        <dbReference type="ARBA" id="ARBA00022898"/>
    </source>
</evidence>
<dbReference type="GO" id="GO:0008483">
    <property type="term" value="F:transaminase activity"/>
    <property type="evidence" value="ECO:0007669"/>
    <property type="project" value="UniProtKB-KW"/>
</dbReference>
<reference evidence="4 5" key="1">
    <citation type="submission" date="2010-08" db="EMBL/GenBank/DDBJ databases">
        <authorList>
            <person name="Harkins D.M."/>
            <person name="Madupu R."/>
            <person name="Durkin A.S."/>
            <person name="Torralba M."/>
            <person name="Methe B."/>
            <person name="Sutton G.G."/>
            <person name="Nelson K.E."/>
        </authorList>
    </citation>
    <scope>NUCLEOTIDE SEQUENCE [LARGE SCALE GENOMIC DNA]</scope>
    <source>
        <strain evidence="4 5">DSM 17678</strain>
    </source>
</reference>
<dbReference type="EC" id="2.6.1.-" evidence="4"/>
<dbReference type="InterPro" id="IPR004839">
    <property type="entry name" value="Aminotransferase_I/II_large"/>
</dbReference>
<dbReference type="RefSeq" id="WP_007789087.1">
    <property type="nucleotide sequence ID" value="NZ_ADGQ01000035.1"/>
</dbReference>
<name>E0E2D7_9FIRM</name>
<dbReference type="InterPro" id="IPR015421">
    <property type="entry name" value="PyrdxlP-dep_Trfase_major"/>
</dbReference>
<dbReference type="SUPFAM" id="SSF53383">
    <property type="entry name" value="PLP-dependent transferases"/>
    <property type="match status" value="1"/>
</dbReference>
<dbReference type="eggNOG" id="COG0079">
    <property type="taxonomic scope" value="Bacteria"/>
</dbReference>
<evidence type="ECO:0000313" key="5">
    <source>
        <dbReference type="Proteomes" id="UP000003244"/>
    </source>
</evidence>
<evidence type="ECO:0000256" key="1">
    <source>
        <dbReference type="ARBA" id="ARBA00001933"/>
    </source>
</evidence>
<dbReference type="Gene3D" id="3.90.1150.10">
    <property type="entry name" value="Aspartate Aminotransferase, domain 1"/>
    <property type="match status" value="1"/>
</dbReference>
<gene>
    <name evidence="4" type="ORF">HMPREF0634_1267</name>
</gene>
<dbReference type="Proteomes" id="UP000003244">
    <property type="component" value="Unassembled WGS sequence"/>
</dbReference>
<protein>
    <submittedName>
        <fullName evidence="4">Aminotransferase, class I/II</fullName>
        <ecNumber evidence="4">2.6.1.-</ecNumber>
    </submittedName>
</protein>
<accession>E0E2D7</accession>